<proteinExistence type="predicted"/>
<accession>A0A4Y2P172</accession>
<sequence length="98" mass="11417">MGWERKETHTDPDYPKGCKALRIHGLGTAGLQNYKQHLQHFHFLVYEVIQRESIVIVKKFEPEILTNLHVLDLPESEKHDFGIMSVTTIPRKLLELRG</sequence>
<dbReference type="EMBL" id="BGPR01010182">
    <property type="protein sequence ID" value="GBN44703.1"/>
    <property type="molecule type" value="Genomic_DNA"/>
</dbReference>
<evidence type="ECO:0000313" key="1">
    <source>
        <dbReference type="EMBL" id="GBN44703.1"/>
    </source>
</evidence>
<gene>
    <name evidence="1" type="ORF">AVEN_44809_1</name>
</gene>
<organism evidence="1 2">
    <name type="scientific">Araneus ventricosus</name>
    <name type="common">Orbweaver spider</name>
    <name type="synonym">Epeira ventricosa</name>
    <dbReference type="NCBI Taxonomy" id="182803"/>
    <lineage>
        <taxon>Eukaryota</taxon>
        <taxon>Metazoa</taxon>
        <taxon>Ecdysozoa</taxon>
        <taxon>Arthropoda</taxon>
        <taxon>Chelicerata</taxon>
        <taxon>Arachnida</taxon>
        <taxon>Araneae</taxon>
        <taxon>Araneomorphae</taxon>
        <taxon>Entelegynae</taxon>
        <taxon>Araneoidea</taxon>
        <taxon>Araneidae</taxon>
        <taxon>Araneus</taxon>
    </lineage>
</organism>
<keyword evidence="2" id="KW-1185">Reference proteome</keyword>
<reference evidence="1 2" key="1">
    <citation type="journal article" date="2019" name="Sci. Rep.">
        <title>Orb-weaving spider Araneus ventricosus genome elucidates the spidroin gene catalogue.</title>
        <authorList>
            <person name="Kono N."/>
            <person name="Nakamura H."/>
            <person name="Ohtoshi R."/>
            <person name="Moran D.A.P."/>
            <person name="Shinohara A."/>
            <person name="Yoshida Y."/>
            <person name="Fujiwara M."/>
            <person name="Mori M."/>
            <person name="Tomita M."/>
            <person name="Arakawa K."/>
        </authorList>
    </citation>
    <scope>NUCLEOTIDE SEQUENCE [LARGE SCALE GENOMIC DNA]</scope>
</reference>
<dbReference type="AlphaFoldDB" id="A0A4Y2P172"/>
<comment type="caution">
    <text evidence="1">The sequence shown here is derived from an EMBL/GenBank/DDBJ whole genome shotgun (WGS) entry which is preliminary data.</text>
</comment>
<evidence type="ECO:0000313" key="2">
    <source>
        <dbReference type="Proteomes" id="UP000499080"/>
    </source>
</evidence>
<dbReference type="Proteomes" id="UP000499080">
    <property type="component" value="Unassembled WGS sequence"/>
</dbReference>
<name>A0A4Y2P172_ARAVE</name>
<protein>
    <submittedName>
        <fullName evidence="1">Uncharacterized protein</fullName>
    </submittedName>
</protein>